<dbReference type="InterPro" id="IPR043504">
    <property type="entry name" value="Peptidase_S1_PA_chymotrypsin"/>
</dbReference>
<keyword evidence="1" id="KW-1015">Disulfide bond</keyword>
<dbReference type="PANTHER" id="PTHR24260:SF132">
    <property type="entry name" value="PEPTIDASE S1 DOMAIN-CONTAINING PROTEIN"/>
    <property type="match status" value="1"/>
</dbReference>
<keyword evidence="2" id="KW-0378">Hydrolase</keyword>
<dbReference type="PROSITE" id="PS00134">
    <property type="entry name" value="TRYPSIN_HIS"/>
    <property type="match status" value="1"/>
</dbReference>
<dbReference type="InterPro" id="IPR001254">
    <property type="entry name" value="Trypsin_dom"/>
</dbReference>
<evidence type="ECO:0000256" key="1">
    <source>
        <dbReference type="ARBA" id="ARBA00023157"/>
    </source>
</evidence>
<feature type="signal peptide" evidence="3">
    <location>
        <begin position="1"/>
        <end position="38"/>
    </location>
</feature>
<gene>
    <name evidence="5" type="ORF">NCTC7915_02006</name>
</gene>
<evidence type="ECO:0000313" key="5">
    <source>
        <dbReference type="EMBL" id="STD13870.1"/>
    </source>
</evidence>
<dbReference type="InterPro" id="IPR018114">
    <property type="entry name" value="TRYPSIN_HIS"/>
</dbReference>
<organism evidence="5 6">
    <name type="scientific">Dermatophilus congolensis</name>
    <dbReference type="NCBI Taxonomy" id="1863"/>
    <lineage>
        <taxon>Bacteria</taxon>
        <taxon>Bacillati</taxon>
        <taxon>Actinomycetota</taxon>
        <taxon>Actinomycetes</taxon>
        <taxon>Micrococcales</taxon>
        <taxon>Dermatophilaceae</taxon>
        <taxon>Dermatophilus</taxon>
    </lineage>
</organism>
<comment type="caution">
    <text evidence="5">The sequence shown here is derived from an EMBL/GenBank/DDBJ whole genome shotgun (WGS) entry which is preliminary data.</text>
</comment>
<keyword evidence="3" id="KW-0732">Signal</keyword>
<feature type="domain" description="Peptidase S1" evidence="4">
    <location>
        <begin position="39"/>
        <end position="252"/>
    </location>
</feature>
<dbReference type="PROSITE" id="PS50240">
    <property type="entry name" value="TRYPSIN_DOM"/>
    <property type="match status" value="1"/>
</dbReference>
<dbReference type="AlphaFoldDB" id="A0AA46H177"/>
<protein>
    <submittedName>
        <fullName evidence="5">Uncharacterized peptidase cgR_1176</fullName>
    </submittedName>
</protein>
<dbReference type="SUPFAM" id="SSF50494">
    <property type="entry name" value="Trypsin-like serine proteases"/>
    <property type="match status" value="1"/>
</dbReference>
<keyword evidence="2" id="KW-0645">Protease</keyword>
<dbReference type="EMBL" id="UFYA01000001">
    <property type="protein sequence ID" value="STD13870.1"/>
    <property type="molecule type" value="Genomic_DNA"/>
</dbReference>
<reference evidence="5 6" key="1">
    <citation type="submission" date="2018-06" db="EMBL/GenBank/DDBJ databases">
        <authorList>
            <consortium name="Pathogen Informatics"/>
            <person name="Doyle S."/>
        </authorList>
    </citation>
    <scope>NUCLEOTIDE SEQUENCE [LARGE SCALE GENOMIC DNA]</scope>
    <source>
        <strain evidence="5 6">NCTC7915</strain>
    </source>
</reference>
<feature type="chain" id="PRO_5041462501" evidence="3">
    <location>
        <begin position="39"/>
        <end position="253"/>
    </location>
</feature>
<dbReference type="PANTHER" id="PTHR24260">
    <property type="match status" value="1"/>
</dbReference>
<dbReference type="InterPro" id="IPR051333">
    <property type="entry name" value="CLIP_Serine_Protease"/>
</dbReference>
<dbReference type="GO" id="GO:0004252">
    <property type="term" value="F:serine-type endopeptidase activity"/>
    <property type="evidence" value="ECO:0007669"/>
    <property type="project" value="InterPro"/>
</dbReference>
<dbReference type="InterPro" id="IPR001314">
    <property type="entry name" value="Peptidase_S1A"/>
</dbReference>
<evidence type="ECO:0000313" key="6">
    <source>
        <dbReference type="Proteomes" id="UP000254118"/>
    </source>
</evidence>
<evidence type="ECO:0000259" key="4">
    <source>
        <dbReference type="PROSITE" id="PS50240"/>
    </source>
</evidence>
<accession>A0AA46H177</accession>
<evidence type="ECO:0000256" key="3">
    <source>
        <dbReference type="SAM" id="SignalP"/>
    </source>
</evidence>
<dbReference type="Gene3D" id="2.40.10.10">
    <property type="entry name" value="Trypsin-like serine proteases"/>
    <property type="match status" value="1"/>
</dbReference>
<dbReference type="InterPro" id="IPR033116">
    <property type="entry name" value="TRYPSIN_SER"/>
</dbReference>
<sequence>MLMTLITEREYMKRFTTLAVTCMTALAPVALLATPAEAIAKGEKANHPALVQIHIFDKEDGTPHKCTGSALTDEWILTAAHCVEGEKPNDPDVPAEKLKVFHSNDKKSPGPAEKVDRFVTHKRTDMALLHLATAHKSAHMKVSTGASPQPGQRLDLYGFGKGFQDAEVNWLHKATVEVIGAENHLNAGQVFKVKGITGASNHGDSGGPMVDNKGELVGVNVIGSHGIWADPYSESKAVDVHAYRDWIKSVAGV</sequence>
<dbReference type="InterPro" id="IPR009003">
    <property type="entry name" value="Peptidase_S1_PA"/>
</dbReference>
<dbReference type="SMART" id="SM00020">
    <property type="entry name" value="Tryp_SPc"/>
    <property type="match status" value="1"/>
</dbReference>
<dbReference type="PRINTS" id="PR00722">
    <property type="entry name" value="CHYMOTRYPSIN"/>
</dbReference>
<proteinExistence type="predicted"/>
<name>A0AA46H177_9MICO</name>
<dbReference type="Pfam" id="PF00089">
    <property type="entry name" value="Trypsin"/>
    <property type="match status" value="1"/>
</dbReference>
<dbReference type="Proteomes" id="UP000254118">
    <property type="component" value="Unassembled WGS sequence"/>
</dbReference>
<keyword evidence="2" id="KW-0720">Serine protease</keyword>
<dbReference type="GO" id="GO:0006508">
    <property type="term" value="P:proteolysis"/>
    <property type="evidence" value="ECO:0007669"/>
    <property type="project" value="UniProtKB-KW"/>
</dbReference>
<dbReference type="PROSITE" id="PS00135">
    <property type="entry name" value="TRYPSIN_SER"/>
    <property type="match status" value="1"/>
</dbReference>
<evidence type="ECO:0000256" key="2">
    <source>
        <dbReference type="RuleBase" id="RU363034"/>
    </source>
</evidence>